<evidence type="ECO:0000256" key="6">
    <source>
        <dbReference type="ARBA" id="ARBA00023065"/>
    </source>
</evidence>
<evidence type="ECO:0000256" key="4">
    <source>
        <dbReference type="ARBA" id="ARBA00022692"/>
    </source>
</evidence>
<keyword evidence="4 10" id="KW-0812">Transmembrane</keyword>
<proteinExistence type="inferred from homology"/>
<evidence type="ECO:0000256" key="13">
    <source>
        <dbReference type="SAM" id="SignalP"/>
    </source>
</evidence>
<dbReference type="GO" id="GO:0009279">
    <property type="term" value="C:cell outer membrane"/>
    <property type="evidence" value="ECO:0007669"/>
    <property type="project" value="UniProtKB-SubCell"/>
</dbReference>
<evidence type="ECO:0000256" key="5">
    <source>
        <dbReference type="ARBA" id="ARBA00022729"/>
    </source>
</evidence>
<evidence type="ECO:0000259" key="14">
    <source>
        <dbReference type="Pfam" id="PF00593"/>
    </source>
</evidence>
<evidence type="ECO:0000256" key="1">
    <source>
        <dbReference type="ARBA" id="ARBA00004571"/>
    </source>
</evidence>
<dbReference type="RefSeq" id="WP_173180365.1">
    <property type="nucleotide sequence ID" value="NZ_AP023189.1"/>
</dbReference>
<dbReference type="Pfam" id="PF00593">
    <property type="entry name" value="TonB_dep_Rec_b-barrel"/>
    <property type="match status" value="1"/>
</dbReference>
<keyword evidence="2 10" id="KW-0813">Transport</keyword>
<comment type="similarity">
    <text evidence="10 11">Belongs to the TonB-dependent receptor family.</text>
</comment>
<keyword evidence="5 13" id="KW-0732">Signal</keyword>
<keyword evidence="8 10" id="KW-0472">Membrane</keyword>
<dbReference type="GO" id="GO:0015889">
    <property type="term" value="P:cobalamin transport"/>
    <property type="evidence" value="ECO:0007669"/>
    <property type="project" value="TreeGrafter"/>
</dbReference>
<evidence type="ECO:0000313" key="19">
    <source>
        <dbReference type="Proteomes" id="UP001054892"/>
    </source>
</evidence>
<dbReference type="Gene3D" id="2.170.130.10">
    <property type="entry name" value="TonB-dependent receptor, plug domain"/>
    <property type="match status" value="1"/>
</dbReference>
<dbReference type="AlphaFoldDB" id="A0A6J4E007"/>
<dbReference type="InterPro" id="IPR000531">
    <property type="entry name" value="Beta-barrel_TonB"/>
</dbReference>
<feature type="compositionally biased region" description="Polar residues" evidence="12">
    <location>
        <begin position="174"/>
        <end position="183"/>
    </location>
</feature>
<dbReference type="Proteomes" id="UP000509383">
    <property type="component" value="Chromosome"/>
</dbReference>
<evidence type="ECO:0000313" key="16">
    <source>
        <dbReference type="EMBL" id="BCG22705.1"/>
    </source>
</evidence>
<feature type="chain" id="PRO_5027089321" evidence="13">
    <location>
        <begin position="19"/>
        <end position="655"/>
    </location>
</feature>
<reference evidence="16 18" key="1">
    <citation type="submission" date="2020-05" db="EMBL/GenBank/DDBJ databases">
        <title>Characterization of novel class B3 metallo-beta-lactamase from novel Pseudomonas species.</title>
        <authorList>
            <person name="Yamada K."/>
            <person name="Aoki K."/>
            <person name="Ishii Y."/>
        </authorList>
    </citation>
    <scope>NUCLEOTIDE SEQUENCE [LARGE SCALE GENOMIC DNA]</scope>
    <source>
        <strain evidence="16 18">TUM18999</strain>
        <strain evidence="17 19">TUM20286</strain>
    </source>
</reference>
<protein>
    <submittedName>
        <fullName evidence="16">TonB-dependent receptor</fullName>
    </submittedName>
</protein>
<dbReference type="GO" id="GO:0006811">
    <property type="term" value="P:monoatomic ion transport"/>
    <property type="evidence" value="ECO:0007669"/>
    <property type="project" value="UniProtKB-KW"/>
</dbReference>
<feature type="region of interest" description="Disordered" evidence="12">
    <location>
        <begin position="169"/>
        <end position="189"/>
    </location>
</feature>
<dbReference type="InterPro" id="IPR037066">
    <property type="entry name" value="Plug_dom_sf"/>
</dbReference>
<feature type="signal peptide" evidence="13">
    <location>
        <begin position="1"/>
        <end position="18"/>
    </location>
</feature>
<dbReference type="InterPro" id="IPR036942">
    <property type="entry name" value="Beta-barrel_TonB_sf"/>
</dbReference>
<evidence type="ECO:0000256" key="9">
    <source>
        <dbReference type="ARBA" id="ARBA00023237"/>
    </source>
</evidence>
<dbReference type="Proteomes" id="UP001054892">
    <property type="component" value="Unassembled WGS sequence"/>
</dbReference>
<evidence type="ECO:0000256" key="10">
    <source>
        <dbReference type="PROSITE-ProRule" id="PRU01360"/>
    </source>
</evidence>
<dbReference type="Pfam" id="PF07715">
    <property type="entry name" value="Plug"/>
    <property type="match status" value="1"/>
</dbReference>
<name>A0A6J4E007_9PSED</name>
<dbReference type="PROSITE" id="PS52016">
    <property type="entry name" value="TONB_DEPENDENT_REC_3"/>
    <property type="match status" value="1"/>
</dbReference>
<dbReference type="KEGG" id="ptw:TUM18999_08960"/>
<dbReference type="SUPFAM" id="SSF56935">
    <property type="entry name" value="Porins"/>
    <property type="match status" value="1"/>
</dbReference>
<evidence type="ECO:0000259" key="15">
    <source>
        <dbReference type="Pfam" id="PF07715"/>
    </source>
</evidence>
<dbReference type="InterPro" id="IPR039426">
    <property type="entry name" value="TonB-dep_rcpt-like"/>
</dbReference>
<comment type="subcellular location">
    <subcellularLocation>
        <location evidence="1 10">Cell outer membrane</location>
        <topology evidence="1 10">Multi-pass membrane protein</topology>
    </subcellularLocation>
</comment>
<evidence type="ECO:0000256" key="3">
    <source>
        <dbReference type="ARBA" id="ARBA00022452"/>
    </source>
</evidence>
<evidence type="ECO:0000256" key="2">
    <source>
        <dbReference type="ARBA" id="ARBA00022448"/>
    </source>
</evidence>
<evidence type="ECO:0000313" key="17">
    <source>
        <dbReference type="EMBL" id="GJN54971.1"/>
    </source>
</evidence>
<dbReference type="CDD" id="cd01347">
    <property type="entry name" value="ligand_gated_channel"/>
    <property type="match status" value="1"/>
</dbReference>
<gene>
    <name evidence="16" type="ORF">TUM18999_08960</name>
    <name evidence="17" type="ORF">TUM20286_47230</name>
</gene>
<evidence type="ECO:0000256" key="11">
    <source>
        <dbReference type="RuleBase" id="RU003357"/>
    </source>
</evidence>
<organism evidence="16 18">
    <name type="scientific">Pseudomonas tohonis</name>
    <dbReference type="NCBI Taxonomy" id="2725477"/>
    <lineage>
        <taxon>Bacteria</taxon>
        <taxon>Pseudomonadati</taxon>
        <taxon>Pseudomonadota</taxon>
        <taxon>Gammaproteobacteria</taxon>
        <taxon>Pseudomonadales</taxon>
        <taxon>Pseudomonadaceae</taxon>
        <taxon>Pseudomonas</taxon>
    </lineage>
</organism>
<keyword evidence="6" id="KW-0406">Ion transport</keyword>
<dbReference type="InterPro" id="IPR012910">
    <property type="entry name" value="Plug_dom"/>
</dbReference>
<evidence type="ECO:0000256" key="8">
    <source>
        <dbReference type="ARBA" id="ARBA00023136"/>
    </source>
</evidence>
<evidence type="ECO:0000256" key="7">
    <source>
        <dbReference type="ARBA" id="ARBA00023077"/>
    </source>
</evidence>
<accession>A0A6J4E007</accession>
<dbReference type="PANTHER" id="PTHR30069">
    <property type="entry name" value="TONB-DEPENDENT OUTER MEMBRANE RECEPTOR"/>
    <property type="match status" value="1"/>
</dbReference>
<sequence length="655" mass="73411">MRSRLALAIAMAPCLAAAEEIPLDSLDALKSPYVVATSGNALEPRSQATAATSIFTRKDISRLKAKSVPDLLARVPGMSVEQSGGRGSSANLYLRGSNANQTLVLIDGVRIGSLVDGLPRLQYLGMEQIERVEVTRGGRSSLYGSGAMGGVIQVFTRRGEGAGLEPRFDFSLGDSDTNENSVGLSGGDERTRFDLNASLEELRMDRSDDIDGANTDDDTYRNRGLSMSLEHRLTEQWRTGLNVLDQRGKSDMDGDSVWFPGQPTDEFTLSSTSAYLEAELDPRWTSRLQAGHAEEKSHLDTVYNFTTALEEYATYRDSLEWQNTLRLDEHQQVLLGAEWYEERLRANVPFEETERRNQAWFAQHRFRAAPFGTELGWRHDKNEQYGSEDSLNAALDFDLPLNTQLVLSYAEGFRVPTFTELYVPDMFFPSGNPNLEPEHSKTWEAQLRGAHYDTDWSFGVYRTDVEDLITDVMEFDPVFVREMRNVGKARINGLDLSASRDFMGWTTRLNLGLVDPRDRDTGHTLPGRSRRNLALDVDKQFGDYSFGFSWLGVSSRYVDAANTQKSPGYGRIDIRAGWGFLKGLKVETRVENIANKQYSQKYYGSGSSFSSNPFGDGVPYVDNDVDIPDPTIEENTGFQEEGRKVVMTLKWSPQF</sequence>
<keyword evidence="19" id="KW-1185">Reference proteome</keyword>
<dbReference type="Gene3D" id="2.40.170.20">
    <property type="entry name" value="TonB-dependent receptor, beta-barrel domain"/>
    <property type="match status" value="1"/>
</dbReference>
<feature type="domain" description="TonB-dependent receptor-like beta-barrel" evidence="14">
    <location>
        <begin position="216"/>
        <end position="593"/>
    </location>
</feature>
<keyword evidence="9 10" id="KW-0998">Cell outer membrane</keyword>
<evidence type="ECO:0000313" key="18">
    <source>
        <dbReference type="Proteomes" id="UP000509383"/>
    </source>
</evidence>
<keyword evidence="3 10" id="KW-1134">Transmembrane beta strand</keyword>
<dbReference type="PANTHER" id="PTHR30069:SF53">
    <property type="entry name" value="COLICIN I RECEPTOR-RELATED"/>
    <property type="match status" value="1"/>
</dbReference>
<dbReference type="EMBL" id="AP023189">
    <property type="protein sequence ID" value="BCG22705.1"/>
    <property type="molecule type" value="Genomic_DNA"/>
</dbReference>
<keyword evidence="16" id="KW-0675">Receptor</keyword>
<dbReference type="EMBL" id="BQKM01000014">
    <property type="protein sequence ID" value="GJN54971.1"/>
    <property type="molecule type" value="Genomic_DNA"/>
</dbReference>
<evidence type="ECO:0000256" key="12">
    <source>
        <dbReference type="SAM" id="MobiDB-lite"/>
    </source>
</evidence>
<feature type="domain" description="TonB-dependent receptor plug" evidence="15">
    <location>
        <begin position="46"/>
        <end position="151"/>
    </location>
</feature>
<keyword evidence="7 11" id="KW-0798">TonB box</keyword>